<organism evidence="6 7">
    <name type="scientific">Paractinoplanes pyxinae</name>
    <dbReference type="NCBI Taxonomy" id="2997416"/>
    <lineage>
        <taxon>Bacteria</taxon>
        <taxon>Bacillati</taxon>
        <taxon>Actinomycetota</taxon>
        <taxon>Actinomycetes</taxon>
        <taxon>Micromonosporales</taxon>
        <taxon>Micromonosporaceae</taxon>
        <taxon>Paractinoplanes</taxon>
    </lineage>
</organism>
<keyword evidence="4" id="KW-0472">Membrane</keyword>
<dbReference type="Proteomes" id="UP001151002">
    <property type="component" value="Unassembled WGS sequence"/>
</dbReference>
<evidence type="ECO:0000256" key="4">
    <source>
        <dbReference type="SAM" id="Phobius"/>
    </source>
</evidence>
<dbReference type="Pfam" id="PF12146">
    <property type="entry name" value="Hydrolase_4"/>
    <property type="match status" value="1"/>
</dbReference>
<sequence length="401" mass="41408">MYATVARDTRGSPQGGPWPDHGLPSGVDRIRRWALPVLALALALTGSVLLARAGGDFERQHVVVDGVPLDVVRPAGAPPGPGVVVAHGFAGSARLMAPFGDTLAARGWTVVLPDLDGHGANTRSPTDLQHDLDVAVTYLRGLPGVDGNRIALVGHSMGAGAVTAYAMDHPDITATVAISLPGTAPAPEDRPARLLLLVGGLEFQSFREVAEDVVVVPGVEHISVLYAPRTHRLTADWLGPGDQPLPSPVRRLVASGLLMLGLLLGFPTVARLGFGPLTIAYAGAAIAVPLHLGFTHAVPVGLHWFALLALWAAFAVLGYFGGSLRGDLIAAVLAVILITAAAAVGWAPGFVLLVVPLLGVLLLIQAGLSAVLRARHAPAWVIALTGSLLVAWPIATTLPLA</sequence>
<evidence type="ECO:0000313" key="7">
    <source>
        <dbReference type="Proteomes" id="UP001151002"/>
    </source>
</evidence>
<dbReference type="Gene3D" id="3.40.50.1820">
    <property type="entry name" value="alpha/beta hydrolase"/>
    <property type="match status" value="1"/>
</dbReference>
<dbReference type="InterPro" id="IPR050261">
    <property type="entry name" value="FrsA_esterase"/>
</dbReference>
<comment type="similarity">
    <text evidence="1">Belongs to the AB hydrolase superfamily.</text>
</comment>
<proteinExistence type="inferred from homology"/>
<accession>A0ABT4B9U9</accession>
<dbReference type="EMBL" id="JAPNTZ010000014">
    <property type="protein sequence ID" value="MCY1143288.1"/>
    <property type="molecule type" value="Genomic_DNA"/>
</dbReference>
<keyword evidence="4" id="KW-1133">Transmembrane helix</keyword>
<dbReference type="InterPro" id="IPR022742">
    <property type="entry name" value="Hydrolase_4"/>
</dbReference>
<dbReference type="PANTHER" id="PTHR22946:SF9">
    <property type="entry name" value="POLYKETIDE TRANSFERASE AF380"/>
    <property type="match status" value="1"/>
</dbReference>
<evidence type="ECO:0000259" key="5">
    <source>
        <dbReference type="Pfam" id="PF12146"/>
    </source>
</evidence>
<feature type="region of interest" description="Disordered" evidence="3">
    <location>
        <begin position="1"/>
        <end position="23"/>
    </location>
</feature>
<feature type="transmembrane region" description="Helical" evidence="4">
    <location>
        <begin position="353"/>
        <end position="372"/>
    </location>
</feature>
<comment type="caution">
    <text evidence="6">The sequence shown here is derived from an EMBL/GenBank/DDBJ whole genome shotgun (WGS) entry which is preliminary data.</text>
</comment>
<dbReference type="InterPro" id="IPR029058">
    <property type="entry name" value="AB_hydrolase_fold"/>
</dbReference>
<feature type="transmembrane region" description="Helical" evidence="4">
    <location>
        <begin position="302"/>
        <end position="321"/>
    </location>
</feature>
<feature type="transmembrane region" description="Helical" evidence="4">
    <location>
        <begin position="328"/>
        <end position="347"/>
    </location>
</feature>
<protein>
    <submittedName>
        <fullName evidence="6">Alpha/beta fold hydrolase</fullName>
    </submittedName>
</protein>
<name>A0ABT4B9U9_9ACTN</name>
<keyword evidence="4" id="KW-0812">Transmembrane</keyword>
<evidence type="ECO:0000256" key="1">
    <source>
        <dbReference type="ARBA" id="ARBA00008645"/>
    </source>
</evidence>
<reference evidence="6" key="1">
    <citation type="submission" date="2022-11" db="EMBL/GenBank/DDBJ databases">
        <authorList>
            <person name="Somphong A."/>
            <person name="Phongsopitanun W."/>
        </authorList>
    </citation>
    <scope>NUCLEOTIDE SEQUENCE</scope>
    <source>
        <strain evidence="6">Pm04-4</strain>
    </source>
</reference>
<dbReference type="SUPFAM" id="SSF53474">
    <property type="entry name" value="alpha/beta-Hydrolases"/>
    <property type="match status" value="1"/>
</dbReference>
<dbReference type="RefSeq" id="WP_267567813.1">
    <property type="nucleotide sequence ID" value="NZ_JAPNTZ010000014.1"/>
</dbReference>
<evidence type="ECO:0000256" key="3">
    <source>
        <dbReference type="SAM" id="MobiDB-lite"/>
    </source>
</evidence>
<keyword evidence="2 6" id="KW-0378">Hydrolase</keyword>
<feature type="transmembrane region" description="Helical" evidence="4">
    <location>
        <begin position="379"/>
        <end position="400"/>
    </location>
</feature>
<keyword evidence="7" id="KW-1185">Reference proteome</keyword>
<feature type="domain" description="Serine aminopeptidase S33" evidence="5">
    <location>
        <begin position="83"/>
        <end position="189"/>
    </location>
</feature>
<evidence type="ECO:0000256" key="2">
    <source>
        <dbReference type="ARBA" id="ARBA00022801"/>
    </source>
</evidence>
<gene>
    <name evidence="6" type="ORF">OWR29_35280</name>
</gene>
<feature type="transmembrane region" description="Helical" evidence="4">
    <location>
        <begin position="257"/>
        <end position="282"/>
    </location>
</feature>
<evidence type="ECO:0000313" key="6">
    <source>
        <dbReference type="EMBL" id="MCY1143288.1"/>
    </source>
</evidence>
<dbReference type="PANTHER" id="PTHR22946">
    <property type="entry name" value="DIENELACTONE HYDROLASE DOMAIN-CONTAINING PROTEIN-RELATED"/>
    <property type="match status" value="1"/>
</dbReference>
<dbReference type="GO" id="GO:0016787">
    <property type="term" value="F:hydrolase activity"/>
    <property type="evidence" value="ECO:0007669"/>
    <property type="project" value="UniProtKB-KW"/>
</dbReference>